<dbReference type="InterPro" id="IPR022966">
    <property type="entry name" value="RNase_II/R_CS"/>
</dbReference>
<dbReference type="Pfam" id="PF00575">
    <property type="entry name" value="S1"/>
    <property type="match status" value="1"/>
</dbReference>
<dbReference type="PANTHER" id="PTHR23355:SF9">
    <property type="entry name" value="DIS3-LIKE EXONUCLEASE 2"/>
    <property type="match status" value="1"/>
</dbReference>
<keyword evidence="11" id="KW-1185">Reference proteome</keyword>
<reference evidence="10 11" key="1">
    <citation type="submission" date="2016-10" db="EMBL/GenBank/DDBJ databases">
        <authorList>
            <person name="de Groot N.N."/>
        </authorList>
    </citation>
    <scope>NUCLEOTIDE SEQUENCE [LARGE SCALE GENOMIC DNA]</scope>
    <source>
        <strain evidence="10 11">Calf135</strain>
    </source>
</reference>
<evidence type="ECO:0000313" key="10">
    <source>
        <dbReference type="EMBL" id="SEN40928.1"/>
    </source>
</evidence>
<dbReference type="InterPro" id="IPR011129">
    <property type="entry name" value="CSD"/>
</dbReference>
<evidence type="ECO:0000256" key="5">
    <source>
        <dbReference type="ARBA" id="ARBA00022801"/>
    </source>
</evidence>
<dbReference type="PROSITE" id="PS01175">
    <property type="entry name" value="RIBONUCLEASE_II"/>
    <property type="match status" value="1"/>
</dbReference>
<dbReference type="HAMAP" id="MF_01895">
    <property type="entry name" value="RNase_R"/>
    <property type="match status" value="1"/>
</dbReference>
<name>A0A1H8GC98_9FIRM</name>
<comment type="catalytic activity">
    <reaction evidence="1 8">
        <text>Exonucleolytic cleavage in the 3'- to 5'-direction to yield nucleoside 5'-phosphates.</text>
        <dbReference type="EC" id="3.1.13.1"/>
    </reaction>
</comment>
<protein>
    <recommendedName>
        <fullName evidence="8">Ribonuclease R</fullName>
        <shortName evidence="8">RNase R</shortName>
        <ecNumber evidence="8">3.1.13.1</ecNumber>
    </recommendedName>
</protein>
<comment type="similarity">
    <text evidence="8">Belongs to the RNR ribonuclease family. RNase R subfamily.</text>
</comment>
<dbReference type="InterPro" id="IPR003029">
    <property type="entry name" value="S1_domain"/>
</dbReference>
<keyword evidence="6 8" id="KW-0269">Exonuclease</keyword>
<keyword evidence="5 8" id="KW-0378">Hydrolase</keyword>
<evidence type="ECO:0000256" key="7">
    <source>
        <dbReference type="ARBA" id="ARBA00022884"/>
    </source>
</evidence>
<dbReference type="InterPro" id="IPR013223">
    <property type="entry name" value="RNase_B_OB_dom"/>
</dbReference>
<dbReference type="InterPro" id="IPR012340">
    <property type="entry name" value="NA-bd_OB-fold"/>
</dbReference>
<organism evidence="10 11">
    <name type="scientific">Peptostreptococcus russellii</name>
    <dbReference type="NCBI Taxonomy" id="215200"/>
    <lineage>
        <taxon>Bacteria</taxon>
        <taxon>Bacillati</taxon>
        <taxon>Bacillota</taxon>
        <taxon>Clostridia</taxon>
        <taxon>Peptostreptococcales</taxon>
        <taxon>Peptostreptococcaceae</taxon>
        <taxon>Peptostreptococcus</taxon>
    </lineage>
</organism>
<dbReference type="OrthoDB" id="9764149at2"/>
<dbReference type="GO" id="GO:0008859">
    <property type="term" value="F:exoribonuclease II activity"/>
    <property type="evidence" value="ECO:0007669"/>
    <property type="project" value="UniProtKB-UniRule"/>
</dbReference>
<comment type="function">
    <text evidence="8">3'-5' exoribonuclease that releases 5'-nucleoside monophosphates and is involved in maturation of structured RNAs.</text>
</comment>
<dbReference type="InterPro" id="IPR011805">
    <property type="entry name" value="RNase_R"/>
</dbReference>
<dbReference type="GO" id="GO:0005829">
    <property type="term" value="C:cytosol"/>
    <property type="evidence" value="ECO:0007669"/>
    <property type="project" value="TreeGrafter"/>
</dbReference>
<dbReference type="SMART" id="SM00955">
    <property type="entry name" value="RNB"/>
    <property type="match status" value="1"/>
</dbReference>
<evidence type="ECO:0000256" key="3">
    <source>
        <dbReference type="ARBA" id="ARBA00022490"/>
    </source>
</evidence>
<dbReference type="CDD" id="cd04471">
    <property type="entry name" value="S1_RNase_R"/>
    <property type="match status" value="1"/>
</dbReference>
<keyword evidence="4 8" id="KW-0540">Nuclease</keyword>
<accession>A0A1H8GC98</accession>
<dbReference type="InterPro" id="IPR050180">
    <property type="entry name" value="RNR_Ribonuclease"/>
</dbReference>
<evidence type="ECO:0000256" key="2">
    <source>
        <dbReference type="ARBA" id="ARBA00004496"/>
    </source>
</evidence>
<dbReference type="AlphaFoldDB" id="A0A1H8GC98"/>
<feature type="domain" description="S1 motif" evidence="9">
    <location>
        <begin position="627"/>
        <end position="706"/>
    </location>
</feature>
<comment type="subcellular location">
    <subcellularLocation>
        <location evidence="2 8">Cytoplasm</location>
    </subcellularLocation>
</comment>
<dbReference type="EMBL" id="FODF01000003">
    <property type="protein sequence ID" value="SEN40928.1"/>
    <property type="molecule type" value="Genomic_DNA"/>
</dbReference>
<keyword evidence="3 8" id="KW-0963">Cytoplasm</keyword>
<dbReference type="STRING" id="215200.SAMN05216454_103129"/>
<dbReference type="GO" id="GO:0003723">
    <property type="term" value="F:RNA binding"/>
    <property type="evidence" value="ECO:0007669"/>
    <property type="project" value="UniProtKB-UniRule"/>
</dbReference>
<keyword evidence="7 8" id="KW-0694">RNA-binding</keyword>
<dbReference type="InterPro" id="IPR040476">
    <property type="entry name" value="CSD2"/>
</dbReference>
<dbReference type="PROSITE" id="PS50126">
    <property type="entry name" value="S1"/>
    <property type="match status" value="1"/>
</dbReference>
<dbReference type="InterPro" id="IPR004476">
    <property type="entry name" value="RNase_II/RNase_R"/>
</dbReference>
<dbReference type="InterPro" id="IPR001900">
    <property type="entry name" value="RNase_II/R"/>
</dbReference>
<evidence type="ECO:0000256" key="1">
    <source>
        <dbReference type="ARBA" id="ARBA00001849"/>
    </source>
</evidence>
<dbReference type="EC" id="3.1.13.1" evidence="8"/>
<dbReference type="PANTHER" id="PTHR23355">
    <property type="entry name" value="RIBONUCLEASE"/>
    <property type="match status" value="1"/>
</dbReference>
<dbReference type="Gene3D" id="2.40.50.140">
    <property type="entry name" value="Nucleic acid-binding proteins"/>
    <property type="match status" value="3"/>
</dbReference>
<dbReference type="NCBIfam" id="TIGR00358">
    <property type="entry name" value="3_prime_RNase"/>
    <property type="match status" value="1"/>
</dbReference>
<sequence length="716" mass="82540">MLPNDIKEKIMGLISEDSYKAMKREDFNKIFVENPVDLDEFTSILDEMAENGELFINKRGKIGSLESYSMEKGRFCSTKRGFGFVEFDSVERDIFVHEEDRNGAFDGDTVIVKITKRPSGDKRPEGVIVKILKRANEKVVGLFRSSGSFAFVIPDNKKLDQDIFIPKRFFSGAKDNDKVVCQIDVWPADGKKPEGKIIEVIGQSGERYVEIDSIVRAHGLKESFPERVVKQVKKIADHVREDELKGRVDFREEQIYTIDGDDSKDFDDAVGVEKLDNGNYRLGVHIADVTHYVTENSPLDREALDRATSVYLVDKVIPMLPKELSNGICSLNPGVDRLTLSCVMDVNPKNGKVERYDIVKSVINSKARMTYTEVSDLLENDDPKMRVKYEDFIENLENAKELAAILTKRREKRGAIDFDFPESKIILDKKGYPVDIKEYERRVSNKMIEEFMLLANETIAEDFFWKELPFVYRVHEDPDDEKVERLRNFISEYGYRMNRSKNGVQPRDLQKILEAIEDREAKQAIGTIMLRTLRQARYSPECMGHFGLAAQYYTHFTSPIRRYPDLQIHRIIKEQLEGKLSHKRIKHYSEILEAVSNQSSTQEREAELAEREVDDYYKTVYMSDFIDEEFEGHISSITSFGAFIELPNGVEGLVRIQDLPDYFDYFESSMTLVGQNTNAVLKLGQKVRVRVSNVDIPLREIDFELVTDIFNKNENC</sequence>
<dbReference type="NCBIfam" id="TIGR02063">
    <property type="entry name" value="RNase_R"/>
    <property type="match status" value="1"/>
</dbReference>
<dbReference type="RefSeq" id="WP_091974600.1">
    <property type="nucleotide sequence ID" value="NZ_CAUWDX010000013.1"/>
</dbReference>
<dbReference type="Pfam" id="PF17876">
    <property type="entry name" value="CSD2"/>
    <property type="match status" value="1"/>
</dbReference>
<dbReference type="Proteomes" id="UP000199512">
    <property type="component" value="Unassembled WGS sequence"/>
</dbReference>
<evidence type="ECO:0000313" key="11">
    <source>
        <dbReference type="Proteomes" id="UP000199512"/>
    </source>
</evidence>
<gene>
    <name evidence="8" type="primary">rnr</name>
    <name evidence="10" type="ORF">SAMN05216454_103129</name>
</gene>
<proteinExistence type="inferred from homology"/>
<evidence type="ECO:0000259" key="9">
    <source>
        <dbReference type="PROSITE" id="PS50126"/>
    </source>
</evidence>
<dbReference type="SUPFAM" id="SSF50249">
    <property type="entry name" value="Nucleic acid-binding proteins"/>
    <property type="match status" value="4"/>
</dbReference>
<evidence type="ECO:0000256" key="8">
    <source>
        <dbReference type="HAMAP-Rule" id="MF_01895"/>
    </source>
</evidence>
<dbReference type="SMART" id="SM00357">
    <property type="entry name" value="CSP"/>
    <property type="match status" value="2"/>
</dbReference>
<evidence type="ECO:0000256" key="4">
    <source>
        <dbReference type="ARBA" id="ARBA00022722"/>
    </source>
</evidence>
<evidence type="ECO:0000256" key="6">
    <source>
        <dbReference type="ARBA" id="ARBA00022839"/>
    </source>
</evidence>
<dbReference type="GO" id="GO:0006402">
    <property type="term" value="P:mRNA catabolic process"/>
    <property type="evidence" value="ECO:0007669"/>
    <property type="project" value="TreeGrafter"/>
</dbReference>
<dbReference type="SMART" id="SM00316">
    <property type="entry name" value="S1"/>
    <property type="match status" value="1"/>
</dbReference>
<dbReference type="Pfam" id="PF00773">
    <property type="entry name" value="RNB"/>
    <property type="match status" value="1"/>
</dbReference>
<dbReference type="Pfam" id="PF08206">
    <property type="entry name" value="OB_RNB"/>
    <property type="match status" value="1"/>
</dbReference>